<feature type="repeat" description="TPR" evidence="3">
    <location>
        <begin position="611"/>
        <end position="644"/>
    </location>
</feature>
<keyword evidence="3" id="KW-0802">TPR repeat</keyword>
<dbReference type="InterPro" id="IPR011990">
    <property type="entry name" value="TPR-like_helical_dom_sf"/>
</dbReference>
<dbReference type="InterPro" id="IPR051722">
    <property type="entry name" value="Endocytosis_PI4K-reg_protein"/>
</dbReference>
<name>T1IQL9_STRMM</name>
<evidence type="ECO:0000256" key="1">
    <source>
        <dbReference type="ARBA" id="ARBA00002550"/>
    </source>
</evidence>
<dbReference type="STRING" id="126957.T1IQL9"/>
<dbReference type="EMBL" id="JH431312">
    <property type="status" value="NOT_ANNOTATED_CDS"/>
    <property type="molecule type" value="Genomic_DNA"/>
</dbReference>
<accession>T1IQL9</accession>
<dbReference type="GO" id="GO:0046854">
    <property type="term" value="P:phosphatidylinositol phosphate biosynthetic process"/>
    <property type="evidence" value="ECO:0007669"/>
    <property type="project" value="TreeGrafter"/>
</dbReference>
<evidence type="ECO:0000256" key="3">
    <source>
        <dbReference type="PROSITE-ProRule" id="PRU00339"/>
    </source>
</evidence>
<dbReference type="eggNOG" id="KOG4162">
    <property type="taxonomic scope" value="Eukaryota"/>
</dbReference>
<dbReference type="GO" id="GO:0005886">
    <property type="term" value="C:plasma membrane"/>
    <property type="evidence" value="ECO:0007669"/>
    <property type="project" value="TreeGrafter"/>
</dbReference>
<sequence length="767" mass="86283">MMYVPLKQWLAKMSCNACATYGVHKRKHVTKMSGKSSRTTTRIELEIEKHREESNWKKILEIAEQLKTRISSGLGKLLTRASSSLPTSDILVAFVVGESKLEQYLEANPPNEQNIPKAKSTLLDARRHLMNVVTEPPREKTTLHQTLVQDSWFLMGKLCYATGAYEEALGCFQKGGLEAVCDRNLANRGLKIVAEAYAIKGLCMEKIPPASTSKYKLAEREEQIVRCFETATDMALLYLQEHDKQQGQTLTTTTTVIATVSGSASPLPGLTETRLGPVLETAIQRAPIMHIKKGDLNRAVSQYRNVLTAVEASGTQTLRMTLARQLAEVLLRGVSERTYKKPEIPLGEGTMTAGTKLVNHLFNLTDSPLKPRRYTGHNLFVPKDENEEILLLLLLCEAMAVRDAVLSRSQDHKDARIHSYNNTTAIYDLLVISLVRRSQFLVLCESFEKSMKFSFEEFHIWFQFGLSLIAANKHGRAILVLKECIRLESNNALPCLLASKICLENLNMIDDGISYALQAFEREKSQTQGLTARCLVAAGFGYMLKSEQTPQKGEKQDLQRKAFESFHKALQSDPNDYLAEFYLAYHFAQTRQIPEAIQHVKIALNLRGEHISSLHLFALLLSAQKQYDEALQLVESAIEEFPDNLNLIYTKAHLEEYCVGGEVALLTAKHMLELWKSKHEDRMSGEVSPTVEIPPDPRGISNFTQRKCQTEIPGKHCRTRCCSGRREPQKPAELINNSSAELEYSTLCLGSFSLHHYIIPPPLHPQT</sequence>
<dbReference type="EnsemblMetazoa" id="SMAR003340-RA">
    <property type="protein sequence ID" value="SMAR003340-PA"/>
    <property type="gene ID" value="SMAR003340"/>
</dbReference>
<evidence type="ECO:0000313" key="6">
    <source>
        <dbReference type="Proteomes" id="UP000014500"/>
    </source>
</evidence>
<dbReference type="Pfam" id="PF12895">
    <property type="entry name" value="ANAPC3"/>
    <property type="match status" value="1"/>
</dbReference>
<comment type="similarity">
    <text evidence="2">Belongs to the YPP1 family.</text>
</comment>
<dbReference type="SMART" id="SM00028">
    <property type="entry name" value="TPR"/>
    <property type="match status" value="3"/>
</dbReference>
<dbReference type="InterPro" id="IPR019734">
    <property type="entry name" value="TPR_rpt"/>
</dbReference>
<dbReference type="OMA" id="CRSECNW"/>
<evidence type="ECO:0000313" key="5">
    <source>
        <dbReference type="EnsemblMetazoa" id="SMAR003340-PA"/>
    </source>
</evidence>
<organism evidence="5 6">
    <name type="scientific">Strigamia maritima</name>
    <name type="common">European centipede</name>
    <name type="synonym">Geophilus maritimus</name>
    <dbReference type="NCBI Taxonomy" id="126957"/>
    <lineage>
        <taxon>Eukaryota</taxon>
        <taxon>Metazoa</taxon>
        <taxon>Ecdysozoa</taxon>
        <taxon>Arthropoda</taxon>
        <taxon>Myriapoda</taxon>
        <taxon>Chilopoda</taxon>
        <taxon>Pleurostigmophora</taxon>
        <taxon>Geophilomorpha</taxon>
        <taxon>Linotaeniidae</taxon>
        <taxon>Strigamia</taxon>
    </lineage>
</organism>
<reference evidence="5" key="2">
    <citation type="submission" date="2015-02" db="UniProtKB">
        <authorList>
            <consortium name="EnsemblMetazoa"/>
        </authorList>
    </citation>
    <scope>IDENTIFICATION</scope>
</reference>
<dbReference type="Proteomes" id="UP000014500">
    <property type="component" value="Unassembled WGS sequence"/>
</dbReference>
<dbReference type="Pfam" id="PF19440">
    <property type="entry name" value="TTC7_N"/>
    <property type="match status" value="1"/>
</dbReference>
<feature type="domain" description="Tetratricopeptide repeat protein 7 N-terminal" evidence="4">
    <location>
        <begin position="32"/>
        <end position="446"/>
    </location>
</feature>
<dbReference type="PhylomeDB" id="T1IQL9"/>
<dbReference type="PROSITE" id="PS50005">
    <property type="entry name" value="TPR"/>
    <property type="match status" value="1"/>
</dbReference>
<dbReference type="AlphaFoldDB" id="T1IQL9"/>
<proteinExistence type="inferred from homology"/>
<dbReference type="PANTHER" id="PTHR23083">
    <property type="entry name" value="TETRATRICOPEPTIDE REPEAT PROTEIN, TPR"/>
    <property type="match status" value="1"/>
</dbReference>
<reference evidence="6" key="1">
    <citation type="submission" date="2011-05" db="EMBL/GenBank/DDBJ databases">
        <authorList>
            <person name="Richards S.R."/>
            <person name="Qu J."/>
            <person name="Jiang H."/>
            <person name="Jhangiani S.N."/>
            <person name="Agravi P."/>
            <person name="Goodspeed R."/>
            <person name="Gross S."/>
            <person name="Mandapat C."/>
            <person name="Jackson L."/>
            <person name="Mathew T."/>
            <person name="Pu L."/>
            <person name="Thornton R."/>
            <person name="Saada N."/>
            <person name="Wilczek-Boney K.B."/>
            <person name="Lee S."/>
            <person name="Kovar C."/>
            <person name="Wu Y."/>
            <person name="Scherer S.E."/>
            <person name="Worley K.C."/>
            <person name="Muzny D.M."/>
            <person name="Gibbs R."/>
        </authorList>
    </citation>
    <scope>NUCLEOTIDE SEQUENCE</scope>
    <source>
        <strain evidence="6">Brora</strain>
    </source>
</reference>
<comment type="function">
    <text evidence="1">Involved in endocytosis.</text>
</comment>
<evidence type="ECO:0000259" key="4">
    <source>
        <dbReference type="Pfam" id="PF19440"/>
    </source>
</evidence>
<dbReference type="PANTHER" id="PTHR23083:SF464">
    <property type="entry name" value="TETRATRICOPEPTIDE REPEAT DOMAIN 7, ISOFORM A"/>
    <property type="match status" value="1"/>
</dbReference>
<keyword evidence="6" id="KW-1185">Reference proteome</keyword>
<protein>
    <recommendedName>
        <fullName evidence="4">Tetratricopeptide repeat protein 7 N-terminal domain-containing protein</fullName>
    </recommendedName>
</protein>
<dbReference type="InterPro" id="IPR045819">
    <property type="entry name" value="TTC7_N"/>
</dbReference>
<dbReference type="HOGENOM" id="CLU_010512_0_0_1"/>
<dbReference type="GO" id="GO:0072659">
    <property type="term" value="P:protein localization to plasma membrane"/>
    <property type="evidence" value="ECO:0007669"/>
    <property type="project" value="TreeGrafter"/>
</dbReference>
<evidence type="ECO:0000256" key="2">
    <source>
        <dbReference type="ARBA" id="ARBA00038251"/>
    </source>
</evidence>
<dbReference type="SUPFAM" id="SSF48452">
    <property type="entry name" value="TPR-like"/>
    <property type="match status" value="1"/>
</dbReference>
<dbReference type="Gene3D" id="1.25.40.10">
    <property type="entry name" value="Tetratricopeptide repeat domain"/>
    <property type="match status" value="2"/>
</dbReference>